<gene>
    <name evidence="4" type="ORF">CVO77_17640</name>
</gene>
<dbReference type="Proteomes" id="UP000238954">
    <property type="component" value="Chromosome"/>
</dbReference>
<dbReference type="RefSeq" id="WP_106000179.1">
    <property type="nucleotide sequence ID" value="NZ_CM009578.1"/>
</dbReference>
<proteinExistence type="predicted"/>
<dbReference type="InterPro" id="IPR016181">
    <property type="entry name" value="Acyl_CoA_acyltransferase"/>
</dbReference>
<reference evidence="5" key="1">
    <citation type="submission" date="2017-11" db="EMBL/GenBank/DDBJ databases">
        <title>The complete genome sequence of Sphingopyxis pomeranensis sp. nov. strain WS5A3p.</title>
        <authorList>
            <person name="Kaminski M.A."/>
        </authorList>
    </citation>
    <scope>NUCLEOTIDE SEQUENCE [LARGE SCALE GENOMIC DNA]</scope>
    <source>
        <strain evidence="5">WS5A3p</strain>
    </source>
</reference>
<evidence type="ECO:0000259" key="3">
    <source>
        <dbReference type="PROSITE" id="PS51186"/>
    </source>
</evidence>
<dbReference type="AlphaFoldDB" id="A0A2S8B3B8"/>
<dbReference type="Pfam" id="PF00583">
    <property type="entry name" value="Acetyltransf_1"/>
    <property type="match status" value="1"/>
</dbReference>
<dbReference type="OrthoDB" id="143110at2"/>
<dbReference type="CDD" id="cd04301">
    <property type="entry name" value="NAT_SF"/>
    <property type="match status" value="1"/>
</dbReference>
<dbReference type="GO" id="GO:0016747">
    <property type="term" value="F:acyltransferase activity, transferring groups other than amino-acyl groups"/>
    <property type="evidence" value="ECO:0007669"/>
    <property type="project" value="InterPro"/>
</dbReference>
<dbReference type="EMBL" id="PHFW01000003">
    <property type="protein sequence ID" value="PQM26808.1"/>
    <property type="molecule type" value="Genomic_DNA"/>
</dbReference>
<dbReference type="PROSITE" id="PS51186">
    <property type="entry name" value="GNAT"/>
    <property type="match status" value="1"/>
</dbReference>
<dbReference type="PANTHER" id="PTHR43877">
    <property type="entry name" value="AMINOALKYLPHOSPHONATE N-ACETYLTRANSFERASE-RELATED-RELATED"/>
    <property type="match status" value="1"/>
</dbReference>
<dbReference type="InterPro" id="IPR000182">
    <property type="entry name" value="GNAT_dom"/>
</dbReference>
<evidence type="ECO:0000313" key="4">
    <source>
        <dbReference type="EMBL" id="PQM26808.1"/>
    </source>
</evidence>
<organism evidence="4 5">
    <name type="scientific">Sphingopyxis lindanitolerans</name>
    <dbReference type="NCBI Taxonomy" id="2054227"/>
    <lineage>
        <taxon>Bacteria</taxon>
        <taxon>Pseudomonadati</taxon>
        <taxon>Pseudomonadota</taxon>
        <taxon>Alphaproteobacteria</taxon>
        <taxon>Sphingomonadales</taxon>
        <taxon>Sphingomonadaceae</taxon>
        <taxon>Sphingopyxis</taxon>
    </lineage>
</organism>
<feature type="domain" description="N-acetyltransferase" evidence="3">
    <location>
        <begin position="2"/>
        <end position="172"/>
    </location>
</feature>
<dbReference type="SUPFAM" id="SSF55729">
    <property type="entry name" value="Acyl-CoA N-acyltransferases (Nat)"/>
    <property type="match status" value="1"/>
</dbReference>
<comment type="caution">
    <text evidence="4">The sequence shown here is derived from an EMBL/GenBank/DDBJ whole genome shotgun (WGS) entry which is preliminary data.</text>
</comment>
<dbReference type="PANTHER" id="PTHR43877:SF2">
    <property type="entry name" value="AMINOALKYLPHOSPHONATE N-ACETYLTRANSFERASE-RELATED"/>
    <property type="match status" value="1"/>
</dbReference>
<accession>A0A2S8B3B8</accession>
<dbReference type="InterPro" id="IPR050832">
    <property type="entry name" value="Bact_Acetyltransf"/>
</dbReference>
<evidence type="ECO:0000256" key="1">
    <source>
        <dbReference type="ARBA" id="ARBA00022679"/>
    </source>
</evidence>
<keyword evidence="2" id="KW-0012">Acyltransferase</keyword>
<keyword evidence="5" id="KW-1185">Reference proteome</keyword>
<keyword evidence="1 4" id="KW-0808">Transferase</keyword>
<dbReference type="Gene3D" id="3.40.630.30">
    <property type="match status" value="1"/>
</dbReference>
<sequence length="172" mass="19175">MTHVQLAKIEEADDVSRFAETAFTHTFGHIYDPADLATFLADWNPPARIAAQIADPEWTIALIRGDDGAILGFVKLGPIDFAVPAGHPTDKATELHQLYVAPEAKGTGVAAALMEWGIAWARARAAILYLSVFTENPRAQAFYRRYDFVDIGRNPFRVGNHIDEDRIWRLDL</sequence>
<name>A0A2S8B3B8_9SPHN</name>
<evidence type="ECO:0000313" key="5">
    <source>
        <dbReference type="Proteomes" id="UP000238954"/>
    </source>
</evidence>
<evidence type="ECO:0000256" key="2">
    <source>
        <dbReference type="ARBA" id="ARBA00023315"/>
    </source>
</evidence>
<protein>
    <submittedName>
        <fullName evidence="4">N-acetyltransferase</fullName>
    </submittedName>
</protein>